<dbReference type="AlphaFoldDB" id="A0A1A8YUE7"/>
<dbReference type="Proteomes" id="UP000078555">
    <property type="component" value="Unassembled WGS sequence"/>
</dbReference>
<sequence length="172" mass="19851">MGDFQSCGSTKGGENNQEDGNITIVEGITKGVVKRRGTHENSRERIDMLKHMCTLSHTGLVTMYVFNRIQKSLNCCNDNMSVFVNFYTLVSGLFSKLYIYFFVKKKKLIPKTMLLFFLVQSMTPPNYGVYLLSEKFEGLDGIRKVLAMSYPLYLIPMFVYTSILHKYLKYKM</sequence>
<protein>
    <submittedName>
        <fullName evidence="2">Uncharacterized protein</fullName>
    </submittedName>
</protein>
<reference evidence="5" key="1">
    <citation type="submission" date="2016-05" db="EMBL/GenBank/DDBJ databases">
        <authorList>
            <person name="Naeem R."/>
        </authorList>
    </citation>
    <scope>NUCLEOTIDE SEQUENCE [LARGE SCALE GENOMIC DNA]</scope>
</reference>
<proteinExistence type="predicted"/>
<evidence type="ECO:0000313" key="4">
    <source>
        <dbReference type="Proteomes" id="UP000078550"/>
    </source>
</evidence>
<reference evidence="2" key="3">
    <citation type="submission" date="2016-05" db="EMBL/GenBank/DDBJ databases">
        <authorList>
            <person name="Lavstsen T."/>
            <person name="Jespersen J.S."/>
        </authorList>
    </citation>
    <scope>NUCLEOTIDE SEQUENCE [LARGE SCALE GENOMIC DNA]</scope>
</reference>
<evidence type="ECO:0000313" key="5">
    <source>
        <dbReference type="Proteomes" id="UP000078555"/>
    </source>
</evidence>
<keyword evidence="5" id="KW-1185">Reference proteome</keyword>
<reference evidence="4" key="2">
    <citation type="submission" date="2016-05" db="EMBL/GenBank/DDBJ databases">
        <authorList>
            <person name="Naeem Raeece"/>
        </authorList>
    </citation>
    <scope>NUCLEOTIDE SEQUENCE [LARGE SCALE GENOMIC DNA]</scope>
</reference>
<keyword evidence="1" id="KW-0472">Membrane</keyword>
<name>A0A1A8YUE7_PLAOA</name>
<dbReference type="EMBL" id="FLRE01000094">
    <property type="protein sequence ID" value="SBT35171.1"/>
    <property type="molecule type" value="Genomic_DNA"/>
</dbReference>
<feature type="transmembrane region" description="Helical" evidence="1">
    <location>
        <begin position="113"/>
        <end position="130"/>
    </location>
</feature>
<keyword evidence="1" id="KW-0812">Transmembrane</keyword>
<accession>A0A1A8YUE7</accession>
<evidence type="ECO:0000313" key="3">
    <source>
        <dbReference type="EMBL" id="SBT56722.1"/>
    </source>
</evidence>
<keyword evidence="1" id="KW-1133">Transmembrane helix</keyword>
<gene>
    <name evidence="3" type="ORF">POVWA1_078080</name>
    <name evidence="2" type="ORF">POVWA2_023630</name>
</gene>
<feature type="transmembrane region" description="Helical" evidence="1">
    <location>
        <begin position="80"/>
        <end position="101"/>
    </location>
</feature>
<feature type="transmembrane region" description="Helical" evidence="1">
    <location>
        <begin position="150"/>
        <end position="168"/>
    </location>
</feature>
<dbReference type="EMBL" id="FLRD01001153">
    <property type="protein sequence ID" value="SBT56722.1"/>
    <property type="molecule type" value="Genomic_DNA"/>
</dbReference>
<evidence type="ECO:0000313" key="2">
    <source>
        <dbReference type="EMBL" id="SBT35171.1"/>
    </source>
</evidence>
<evidence type="ECO:0000256" key="1">
    <source>
        <dbReference type="SAM" id="Phobius"/>
    </source>
</evidence>
<organism evidence="2 4">
    <name type="scientific">Plasmodium ovale wallikeri</name>
    <dbReference type="NCBI Taxonomy" id="864142"/>
    <lineage>
        <taxon>Eukaryota</taxon>
        <taxon>Sar</taxon>
        <taxon>Alveolata</taxon>
        <taxon>Apicomplexa</taxon>
        <taxon>Aconoidasida</taxon>
        <taxon>Haemosporida</taxon>
        <taxon>Plasmodiidae</taxon>
        <taxon>Plasmodium</taxon>
        <taxon>Plasmodium (Plasmodium)</taxon>
    </lineage>
</organism>
<dbReference type="Proteomes" id="UP000078550">
    <property type="component" value="Unassembled WGS sequence"/>
</dbReference>